<dbReference type="Proteomes" id="UP001210211">
    <property type="component" value="Unassembled WGS sequence"/>
</dbReference>
<dbReference type="Pfam" id="PF14223">
    <property type="entry name" value="Retrotran_gag_2"/>
    <property type="match status" value="1"/>
</dbReference>
<keyword evidence="7" id="KW-1185">Reference proteome</keyword>
<sequence>MSENSSTLNSSSSNNSDHSVQFTHQISTSLTSDNYLLWQFQVLPVLRGHGLMVFLDASRLPPQEYQVNADGVRSVNPDYDKWLRQDQLILAWILNSLSPQILAQVVNCNTTAQLWQYLQQLYNSQSLAKVLEYKLQLQTIRKGADTCAQYLQKIQNIADRLRSIGAAVSDQDLILHTLQGLGTEFESFVTAASMRQDQMSMEELHSHLLAQESRQRANFQASAMAHSVQLANQQGSNNMGRASGPIQYSDTKPNGSDSLVSHQALATHYPIQHNVTNNQGRGSNSNRRGSYRGRGRGRQSTTPKEDVYCQICTKWGHPAYKCHHRFDLAFNGPTPLPNSSSSSQSQQPQQTTQPHQALVAEPSMTSPTAAWFMDSGATTHVTPDLNNLSSSQVYTGTDQVHMGNGKGLTISHSGVAYITTSDTQLVLNNVLCVPQLTKNLLSISQLLKDNNITVEFTPNCCFVKDQATQKVILRGSLCNGLYALDINPFTFQHQIHHTVLSSADMWHSRLAHCSLPCNVMEELSINLYKLISQKSLFIFPALTPQNGIAERKHRHIVELGLASMNAASIPLEYWDTIFESTLFVINRLPATPNDMQSPFEKLFKQVPDYQFLHTLGCECYPLLRPYNQHKLQPRSEVCVFMGYSALHKGYKCLHIPTQRLYISRHVKFIENKFPFANLASLTTPDSSPVVPATLTVIPHSTFPSVTTTETHHYSPVIGSSSPESVPPELVPTQTEPNVTPIHHTPPPPISHHMTTRSKANKTKPKKFPGHQLYSITKYPVDISQQHTEPTCYTQAVKYPEWRQAMASELDALAKNNTWVLVDPPLQANIIGCKWLYKLKRKADGTVERYKARLVAKGYTQEEGLDYFETFSPVVKPTTIRTVLTIALANNWHVHQLDVNNAFLHGDLEETIYMQQPSGFVDSLNPDKVCLLKKALYGLKQAPRAWFHKLRDFLQSQKFQCSQSGNSVFVFQEKGTVLYILVYVDDIIITGNNMAAITGLMSTLQSAFSIKDLGQLNYFLGIQVIHSPQSMHLNQTQYIHSILEKTNMAGAKPCKSPMEAGLQLSKYSGVTLSDPHMYRMTVGALQYATFTRPDITFAVNKVSQFMSAPTDLHWQAVKRVLRYLKGTIHHGLHLQASPNLCINAYTDADWAGCPDERKSTTGYAVYLGCNLISWSSKKQHTVARSSTEAEYKSMAMATAELLWIQSLLGELGVRLNTAPVLWCDNLGATFLAANPVFHARTKHIELDFHFIREQVATKRLNIQFLCSADQIADVLTKPLPSPRFKLLSDKLTVSEGPCNLRGAVET</sequence>
<dbReference type="Pfam" id="PF07727">
    <property type="entry name" value="RVT_2"/>
    <property type="match status" value="1"/>
</dbReference>
<dbReference type="InterPro" id="IPR036397">
    <property type="entry name" value="RNaseH_sf"/>
</dbReference>
<feature type="domain" description="Retrovirus-related Pol polyprotein from transposon TNT 1-94-like beta-barrel" evidence="4">
    <location>
        <begin position="371"/>
        <end position="449"/>
    </location>
</feature>
<dbReference type="InterPro" id="IPR013103">
    <property type="entry name" value="RVT_2"/>
</dbReference>
<feature type="domain" description="Retroviral polymerase SH3-like" evidence="5">
    <location>
        <begin position="617"/>
        <end position="676"/>
    </location>
</feature>
<dbReference type="Pfam" id="PF25597">
    <property type="entry name" value="SH3_retrovirus"/>
    <property type="match status" value="1"/>
</dbReference>
<accession>A0AAD6EYA4</accession>
<dbReference type="CDD" id="cd09272">
    <property type="entry name" value="RNase_HI_RT_Ty1"/>
    <property type="match status" value="1"/>
</dbReference>
<proteinExistence type="predicted"/>
<evidence type="ECO:0000313" key="7">
    <source>
        <dbReference type="Proteomes" id="UP001210211"/>
    </source>
</evidence>
<keyword evidence="1" id="KW-0378">Hydrolase</keyword>
<feature type="compositionally biased region" description="Basic residues" evidence="2">
    <location>
        <begin position="753"/>
        <end position="766"/>
    </location>
</feature>
<dbReference type="GO" id="GO:0003676">
    <property type="term" value="F:nucleic acid binding"/>
    <property type="evidence" value="ECO:0007669"/>
    <property type="project" value="InterPro"/>
</dbReference>
<organism evidence="6 7">
    <name type="scientific">Rhynchospora tenuis</name>
    <dbReference type="NCBI Taxonomy" id="198213"/>
    <lineage>
        <taxon>Eukaryota</taxon>
        <taxon>Viridiplantae</taxon>
        <taxon>Streptophyta</taxon>
        <taxon>Embryophyta</taxon>
        <taxon>Tracheophyta</taxon>
        <taxon>Spermatophyta</taxon>
        <taxon>Magnoliopsida</taxon>
        <taxon>Liliopsida</taxon>
        <taxon>Poales</taxon>
        <taxon>Cyperaceae</taxon>
        <taxon>Cyperoideae</taxon>
        <taxon>Rhynchosporeae</taxon>
        <taxon>Rhynchospora</taxon>
    </lineage>
</organism>
<feature type="region of interest" description="Disordered" evidence="2">
    <location>
        <begin position="235"/>
        <end position="258"/>
    </location>
</feature>
<dbReference type="GO" id="GO:0004190">
    <property type="term" value="F:aspartic-type endopeptidase activity"/>
    <property type="evidence" value="ECO:0007669"/>
    <property type="project" value="UniProtKB-KW"/>
</dbReference>
<comment type="caution">
    <text evidence="6">The sequence shown here is derived from an EMBL/GenBank/DDBJ whole genome shotgun (WGS) entry which is preliminary data.</text>
</comment>
<evidence type="ECO:0000256" key="1">
    <source>
        <dbReference type="ARBA" id="ARBA00022750"/>
    </source>
</evidence>
<name>A0AAD6EYA4_9POAL</name>
<dbReference type="InterPro" id="IPR043502">
    <property type="entry name" value="DNA/RNA_pol_sf"/>
</dbReference>
<dbReference type="Pfam" id="PF22936">
    <property type="entry name" value="Pol_BBD"/>
    <property type="match status" value="1"/>
</dbReference>
<dbReference type="InterPro" id="IPR012337">
    <property type="entry name" value="RNaseH-like_sf"/>
</dbReference>
<dbReference type="InterPro" id="IPR054722">
    <property type="entry name" value="PolX-like_BBD"/>
</dbReference>
<dbReference type="InterPro" id="IPR057670">
    <property type="entry name" value="SH3_retrovirus"/>
</dbReference>
<evidence type="ECO:0000256" key="2">
    <source>
        <dbReference type="SAM" id="MobiDB-lite"/>
    </source>
</evidence>
<evidence type="ECO:0000313" key="6">
    <source>
        <dbReference type="EMBL" id="KAJ3705686.1"/>
    </source>
</evidence>
<reference evidence="6 7" key="1">
    <citation type="journal article" date="2022" name="Cell">
        <title>Repeat-based holocentromeres influence genome architecture and karyotype evolution.</title>
        <authorList>
            <person name="Hofstatter P.G."/>
            <person name="Thangavel G."/>
            <person name="Lux T."/>
            <person name="Neumann P."/>
            <person name="Vondrak T."/>
            <person name="Novak P."/>
            <person name="Zhang M."/>
            <person name="Costa L."/>
            <person name="Castellani M."/>
            <person name="Scott A."/>
            <person name="Toegelov H."/>
            <person name="Fuchs J."/>
            <person name="Mata-Sucre Y."/>
            <person name="Dias Y."/>
            <person name="Vanzela A.L.L."/>
            <person name="Huettel B."/>
            <person name="Almeida C.C.S."/>
            <person name="Simkova H."/>
            <person name="Souza G."/>
            <person name="Pedrosa-Harand A."/>
            <person name="Macas J."/>
            <person name="Mayer K.F.X."/>
            <person name="Houben A."/>
            <person name="Marques A."/>
        </authorList>
    </citation>
    <scope>NUCLEOTIDE SEQUENCE [LARGE SCALE GENOMIC DNA]</scope>
    <source>
        <strain evidence="6">RhyTen1mFocal</strain>
    </source>
</reference>
<dbReference type="SUPFAM" id="SSF56672">
    <property type="entry name" value="DNA/RNA polymerases"/>
    <property type="match status" value="1"/>
</dbReference>
<feature type="region of interest" description="Disordered" evidence="2">
    <location>
        <begin position="333"/>
        <end position="358"/>
    </location>
</feature>
<feature type="compositionally biased region" description="Low complexity" evidence="2">
    <location>
        <begin position="714"/>
        <end position="723"/>
    </location>
</feature>
<dbReference type="PANTHER" id="PTHR11439">
    <property type="entry name" value="GAG-POL-RELATED RETROTRANSPOSON"/>
    <property type="match status" value="1"/>
</dbReference>
<dbReference type="EMBL" id="JAMRDG010000001">
    <property type="protein sequence ID" value="KAJ3705686.1"/>
    <property type="molecule type" value="Genomic_DNA"/>
</dbReference>
<keyword evidence="1" id="KW-0064">Aspartyl protease</keyword>
<dbReference type="PANTHER" id="PTHR11439:SF500">
    <property type="entry name" value="RNA-DIRECTED DNA POLYMERASE"/>
    <property type="match status" value="1"/>
</dbReference>
<evidence type="ECO:0008006" key="8">
    <source>
        <dbReference type="Google" id="ProtNLM"/>
    </source>
</evidence>
<evidence type="ECO:0000259" key="3">
    <source>
        <dbReference type="Pfam" id="PF07727"/>
    </source>
</evidence>
<protein>
    <recommendedName>
        <fullName evidence="8">Reverse transcriptase Ty1/copia-type domain-containing protein</fullName>
    </recommendedName>
</protein>
<feature type="compositionally biased region" description="Low complexity" evidence="2">
    <location>
        <begin position="339"/>
        <end position="354"/>
    </location>
</feature>
<keyword evidence="1" id="KW-0645">Protease</keyword>
<dbReference type="Gene3D" id="3.30.420.10">
    <property type="entry name" value="Ribonuclease H-like superfamily/Ribonuclease H"/>
    <property type="match status" value="1"/>
</dbReference>
<feature type="region of interest" description="Disordered" evidence="2">
    <location>
        <begin position="271"/>
        <end position="304"/>
    </location>
</feature>
<feature type="region of interest" description="Disordered" evidence="2">
    <location>
        <begin position="711"/>
        <end position="766"/>
    </location>
</feature>
<evidence type="ECO:0000259" key="4">
    <source>
        <dbReference type="Pfam" id="PF22936"/>
    </source>
</evidence>
<feature type="compositionally biased region" description="Low complexity" evidence="2">
    <location>
        <begin position="277"/>
        <end position="288"/>
    </location>
</feature>
<dbReference type="SUPFAM" id="SSF53098">
    <property type="entry name" value="Ribonuclease H-like"/>
    <property type="match status" value="1"/>
</dbReference>
<gene>
    <name evidence="6" type="ORF">LUZ61_009391</name>
</gene>
<evidence type="ECO:0000259" key="5">
    <source>
        <dbReference type="Pfam" id="PF25597"/>
    </source>
</evidence>
<feature type="domain" description="Reverse transcriptase Ty1/copia-type" evidence="3">
    <location>
        <begin position="815"/>
        <end position="1058"/>
    </location>
</feature>